<proteinExistence type="predicted"/>
<feature type="non-terminal residue" evidence="1">
    <location>
        <position position="1"/>
    </location>
</feature>
<dbReference type="AlphaFoldDB" id="A0A815D8L4"/>
<dbReference type="Proteomes" id="UP000663864">
    <property type="component" value="Unassembled WGS sequence"/>
</dbReference>
<reference evidence="1" key="1">
    <citation type="submission" date="2021-02" db="EMBL/GenBank/DDBJ databases">
        <authorList>
            <person name="Nowell W R."/>
        </authorList>
    </citation>
    <scope>NUCLEOTIDE SEQUENCE</scope>
</reference>
<accession>A0A815D8L4</accession>
<evidence type="ECO:0000313" key="2">
    <source>
        <dbReference type="Proteomes" id="UP000663864"/>
    </source>
</evidence>
<name>A0A815D8L4_9BILA</name>
<sequence>DTINVNVDVGDLGCVSVIVGVGVGAIGCGTDGRAKKTENPK</sequence>
<organism evidence="1 2">
    <name type="scientific">Rotaria sordida</name>
    <dbReference type="NCBI Taxonomy" id="392033"/>
    <lineage>
        <taxon>Eukaryota</taxon>
        <taxon>Metazoa</taxon>
        <taxon>Spiralia</taxon>
        <taxon>Gnathifera</taxon>
        <taxon>Rotifera</taxon>
        <taxon>Eurotatoria</taxon>
        <taxon>Bdelloidea</taxon>
        <taxon>Philodinida</taxon>
        <taxon>Philodinidae</taxon>
        <taxon>Rotaria</taxon>
    </lineage>
</organism>
<evidence type="ECO:0000313" key="1">
    <source>
        <dbReference type="EMBL" id="CAF1294509.1"/>
    </source>
</evidence>
<protein>
    <submittedName>
        <fullName evidence="1">Uncharacterized protein</fullName>
    </submittedName>
</protein>
<comment type="caution">
    <text evidence="1">The sequence shown here is derived from an EMBL/GenBank/DDBJ whole genome shotgun (WGS) entry which is preliminary data.</text>
</comment>
<gene>
    <name evidence="1" type="ORF">ZHD862_LOCUS27629</name>
</gene>
<dbReference type="EMBL" id="CAJNOT010002205">
    <property type="protein sequence ID" value="CAF1294509.1"/>
    <property type="molecule type" value="Genomic_DNA"/>
</dbReference>